<organism evidence="15">
    <name type="scientific">Absidia glauca</name>
    <name type="common">Pin mould</name>
    <dbReference type="NCBI Taxonomy" id="4829"/>
    <lineage>
        <taxon>Eukaryota</taxon>
        <taxon>Fungi</taxon>
        <taxon>Fungi incertae sedis</taxon>
        <taxon>Mucoromycota</taxon>
        <taxon>Mucoromycotina</taxon>
        <taxon>Mucoromycetes</taxon>
        <taxon>Mucorales</taxon>
        <taxon>Cunninghamellaceae</taxon>
        <taxon>Absidia</taxon>
    </lineage>
</organism>
<keyword evidence="8" id="KW-0809">Transit peptide</keyword>
<evidence type="ECO:0000256" key="11">
    <source>
        <dbReference type="RuleBase" id="RU361258"/>
    </source>
</evidence>
<comment type="pathway">
    <text evidence="1 10">Carbohydrate metabolism; tricarboxylic acid cycle; succinate from succinyl-CoA (ligase route): step 1/1.</text>
</comment>
<comment type="subcellular location">
    <subcellularLocation>
        <location evidence="10">Mitochondrion</location>
    </subcellularLocation>
</comment>
<feature type="binding site" evidence="10">
    <location>
        <position position="301"/>
    </location>
    <ligand>
        <name>substrate</name>
        <note>ligand shared with subunit alpha</note>
    </ligand>
</feature>
<evidence type="ECO:0000256" key="2">
    <source>
        <dbReference type="ARBA" id="ARBA00022532"/>
    </source>
</evidence>
<keyword evidence="2 10" id="KW-0816">Tricarboxylic acid cycle</keyword>
<evidence type="ECO:0000259" key="14">
    <source>
        <dbReference type="Pfam" id="PF08442"/>
    </source>
</evidence>
<dbReference type="Pfam" id="PF00549">
    <property type="entry name" value="Ligase_CoA"/>
    <property type="match status" value="1"/>
</dbReference>
<evidence type="ECO:0000256" key="3">
    <source>
        <dbReference type="ARBA" id="ARBA00022598"/>
    </source>
</evidence>
<name>A0A163KNV9_ABSGL</name>
<keyword evidence="6 10" id="KW-0067">ATP-binding</keyword>
<dbReference type="UniPathway" id="UPA00223">
    <property type="reaction ID" value="UER00999"/>
</dbReference>
<evidence type="ECO:0000256" key="1">
    <source>
        <dbReference type="ARBA" id="ARBA00005064"/>
    </source>
</evidence>
<evidence type="ECO:0000313" key="16">
    <source>
        <dbReference type="Proteomes" id="UP000078561"/>
    </source>
</evidence>
<dbReference type="InterPro" id="IPR005809">
    <property type="entry name" value="Succ_CoA_ligase-like_bsu"/>
</dbReference>
<keyword evidence="3 10" id="KW-0436">Ligase</keyword>
<reference evidence="15" key="1">
    <citation type="submission" date="2016-04" db="EMBL/GenBank/DDBJ databases">
        <authorList>
            <person name="Evans L.H."/>
            <person name="Alamgir A."/>
            <person name="Owens N."/>
            <person name="Weber N.D."/>
            <person name="Virtaneva K."/>
            <person name="Barbian K."/>
            <person name="Babar A."/>
            <person name="Rosenke K."/>
        </authorList>
    </citation>
    <scope>NUCLEOTIDE SEQUENCE [LARGE SCALE GENOMIC DNA]</scope>
    <source>
        <strain evidence="15">CBS 101.48</strain>
    </source>
</reference>
<sequence>MFKSVRSVSGMASRASKIARQPAQQQQKRFLNIHEYLSVDVMRKYGINAPKGSVAKSPEEAFEVAKRLGSDDLVIKAQVLAGGRGKGHFTNGYQGGVKTFSTPEEAKALADKMIGHNLITKQTGAEGKPCNAVYICERKYARREYYFAILMDRQSAGPVLVASSEGGMDIETVAKENPDAIVKLPVDIKKGLAFEDAKDLAKKIGISNVAQEDAAHTFMNLYKLFTERDATQVEINPLSETNDHQILCMDAKLNFDDNAEFRQKDVFELRDFTQEDAREIAAAKYNLNYIGLDGSIGCLVNGAGLAMATMDIIQLHGGKPANFLDVGGGATPEAVKAAFEIITSDPHVSSAFVNIFGGIMRCDVIAEGIIAAAKELDLNIPLVVRLKGTKVDEAKKLIADSGLRIFAVDDLDTAASKAVNFSSIVTKARKADIKVSFS</sequence>
<protein>
    <recommendedName>
        <fullName evidence="10">Succinate--CoA ligase [ADP-forming] subunit beta, mitochondrial</fullName>
        <ecNumber evidence="10">6.2.1.5</ecNumber>
    </recommendedName>
    <alternativeName>
        <fullName evidence="10">Succinyl-CoA synthetase beta chain</fullName>
        <shortName evidence="10">SCS-beta</shortName>
    </alternativeName>
</protein>
<dbReference type="FunFam" id="3.40.50.261:FF:000001">
    <property type="entry name" value="Succinate--CoA ligase [ADP-forming] subunit beta"/>
    <property type="match status" value="1"/>
</dbReference>
<evidence type="ECO:0000256" key="5">
    <source>
        <dbReference type="ARBA" id="ARBA00022741"/>
    </source>
</evidence>
<dbReference type="OMA" id="ITACDEV"/>
<dbReference type="Gene3D" id="3.30.470.20">
    <property type="entry name" value="ATP-grasp fold, B domain"/>
    <property type="match status" value="1"/>
</dbReference>
<dbReference type="Proteomes" id="UP000078561">
    <property type="component" value="Unassembled WGS sequence"/>
</dbReference>
<comment type="function">
    <text evidence="10">Succinyl-CoA synthetase functions in the citric acid cycle (TCA), coupling the hydrolysis of succinyl-CoA to the synthesis of ATP and thus represents the only step of substrate-level phosphorylation in the TCA. The beta subunit provides nucleotide specificity of the enzyme and binds the substrate succinate, while the binding sites for coenzyme A and phosphate are found in the alpha subunit.</text>
</comment>
<dbReference type="PANTHER" id="PTHR11815:SF1">
    <property type="entry name" value="SUCCINATE--COA LIGASE [ADP-FORMING] SUBUNIT BETA, MITOCHONDRIAL"/>
    <property type="match status" value="1"/>
</dbReference>
<dbReference type="GO" id="GO:0004775">
    <property type="term" value="F:succinate-CoA ligase (ADP-forming) activity"/>
    <property type="evidence" value="ECO:0007669"/>
    <property type="project" value="UniProtKB-UniRule"/>
</dbReference>
<dbReference type="InParanoid" id="A0A163KNV9"/>
<dbReference type="GO" id="GO:0000287">
    <property type="term" value="F:magnesium ion binding"/>
    <property type="evidence" value="ECO:0007669"/>
    <property type="project" value="UniProtKB-UniRule"/>
</dbReference>
<comment type="catalytic activity">
    <reaction evidence="10">
        <text>succinate + ATP + CoA = succinyl-CoA + ADP + phosphate</text>
        <dbReference type="Rhea" id="RHEA:17661"/>
        <dbReference type="ChEBI" id="CHEBI:30031"/>
        <dbReference type="ChEBI" id="CHEBI:30616"/>
        <dbReference type="ChEBI" id="CHEBI:43474"/>
        <dbReference type="ChEBI" id="CHEBI:57287"/>
        <dbReference type="ChEBI" id="CHEBI:57292"/>
        <dbReference type="ChEBI" id="CHEBI:456216"/>
        <dbReference type="EC" id="6.2.1.5"/>
    </reaction>
</comment>
<dbReference type="FunFam" id="3.30.1490.20:FF:000004">
    <property type="entry name" value="Succinate--CoA ligase [ADP-forming] subunit beta, mitochondrial"/>
    <property type="match status" value="1"/>
</dbReference>
<dbReference type="GO" id="GO:0006099">
    <property type="term" value="P:tricarboxylic acid cycle"/>
    <property type="evidence" value="ECO:0007669"/>
    <property type="project" value="UniProtKB-UniRule"/>
</dbReference>
<dbReference type="SUPFAM" id="SSF52210">
    <property type="entry name" value="Succinyl-CoA synthetase domains"/>
    <property type="match status" value="1"/>
</dbReference>
<feature type="domain" description="ATP-citrate synthase/succinyl-CoA ligase C-terminal" evidence="13">
    <location>
        <begin position="299"/>
        <end position="419"/>
    </location>
</feature>
<evidence type="ECO:0000256" key="10">
    <source>
        <dbReference type="HAMAP-Rule" id="MF_03219"/>
    </source>
</evidence>
<dbReference type="STRING" id="4829.A0A163KNV9"/>
<dbReference type="FunCoup" id="A0A163KNV9">
    <property type="interactions" value="568"/>
</dbReference>
<dbReference type="PIRSF" id="PIRSF001554">
    <property type="entry name" value="SucCS_beta"/>
    <property type="match status" value="1"/>
</dbReference>
<keyword evidence="4 10" id="KW-0479">Metal-binding</keyword>
<feature type="binding site" evidence="10">
    <location>
        <position position="144"/>
    </location>
    <ligand>
        <name>ATP</name>
        <dbReference type="ChEBI" id="CHEBI:30616"/>
    </ligand>
</feature>
<dbReference type="SUPFAM" id="SSF56059">
    <property type="entry name" value="Glutathione synthetase ATP-binding domain-like"/>
    <property type="match status" value="1"/>
</dbReference>
<dbReference type="EMBL" id="LT555164">
    <property type="protein sequence ID" value="SAM09633.1"/>
    <property type="molecule type" value="Genomic_DNA"/>
</dbReference>
<dbReference type="InterPro" id="IPR013815">
    <property type="entry name" value="ATP_grasp_subdomain_1"/>
</dbReference>
<evidence type="ECO:0000256" key="12">
    <source>
        <dbReference type="SAM" id="MobiDB-lite"/>
    </source>
</evidence>
<feature type="binding site" evidence="10">
    <location>
        <begin position="83"/>
        <end position="85"/>
    </location>
    <ligand>
        <name>ATP</name>
        <dbReference type="ChEBI" id="CHEBI:30616"/>
    </ligand>
</feature>
<feature type="binding site" evidence="10">
    <location>
        <position position="76"/>
    </location>
    <ligand>
        <name>ATP</name>
        <dbReference type="ChEBI" id="CHEBI:30616"/>
    </ligand>
</feature>
<keyword evidence="16" id="KW-1185">Reference proteome</keyword>
<dbReference type="AlphaFoldDB" id="A0A163KNV9"/>
<dbReference type="OrthoDB" id="1552at2759"/>
<dbReference type="Gene3D" id="3.30.1490.20">
    <property type="entry name" value="ATP-grasp fold, A domain"/>
    <property type="match status" value="1"/>
</dbReference>
<comment type="similarity">
    <text evidence="10 11">Belongs to the succinate/malate CoA ligase beta subunit family.</text>
</comment>
<proteinExistence type="inferred from homology"/>
<dbReference type="GO" id="GO:0005524">
    <property type="term" value="F:ATP binding"/>
    <property type="evidence" value="ECO:0007669"/>
    <property type="project" value="UniProtKB-UniRule"/>
</dbReference>
<dbReference type="FunFam" id="3.30.470.20:FF:000002">
    <property type="entry name" value="Succinate--CoA ligase [ADP-forming] subunit beta"/>
    <property type="match status" value="1"/>
</dbReference>
<dbReference type="InterPro" id="IPR017866">
    <property type="entry name" value="Succ-CoA_synthase_bsu_CS"/>
</dbReference>
<dbReference type="Pfam" id="PF08442">
    <property type="entry name" value="ATP-grasp_2"/>
    <property type="match status" value="1"/>
</dbReference>
<dbReference type="NCBIfam" id="TIGR01016">
    <property type="entry name" value="sucCoAbeta"/>
    <property type="match status" value="1"/>
</dbReference>
<evidence type="ECO:0000259" key="13">
    <source>
        <dbReference type="Pfam" id="PF00549"/>
    </source>
</evidence>
<evidence type="ECO:0000256" key="8">
    <source>
        <dbReference type="ARBA" id="ARBA00022946"/>
    </source>
</evidence>
<dbReference type="NCBIfam" id="NF001913">
    <property type="entry name" value="PRK00696.1"/>
    <property type="match status" value="1"/>
</dbReference>
<dbReference type="EC" id="6.2.1.5" evidence="10"/>
<feature type="domain" description="ATP-grasp fold succinyl-CoA synthetase-type" evidence="14">
    <location>
        <begin position="32"/>
        <end position="239"/>
    </location>
</feature>
<dbReference type="HAMAP" id="MF_00558">
    <property type="entry name" value="Succ_CoA_beta"/>
    <property type="match status" value="1"/>
</dbReference>
<dbReference type="InterPro" id="IPR005811">
    <property type="entry name" value="SUCC_ACL_C"/>
</dbReference>
<evidence type="ECO:0000313" key="15">
    <source>
        <dbReference type="EMBL" id="SAM09633.1"/>
    </source>
</evidence>
<keyword evidence="10" id="KW-0496">Mitochondrion</keyword>
<comment type="cofactor">
    <cofactor evidence="10">
        <name>Mg(2+)</name>
        <dbReference type="ChEBI" id="CHEBI:18420"/>
    </cofactor>
    <text evidence="10">Binds 1 Mg(2+) ion per subunit.</text>
</comment>
<evidence type="ECO:0000256" key="9">
    <source>
        <dbReference type="ARBA" id="ARBA00063570"/>
    </source>
</evidence>
<dbReference type="PANTHER" id="PTHR11815">
    <property type="entry name" value="SUCCINYL-COA SYNTHETASE BETA CHAIN"/>
    <property type="match status" value="1"/>
</dbReference>
<feature type="binding site" evidence="10">
    <location>
        <begin position="358"/>
        <end position="360"/>
    </location>
    <ligand>
        <name>substrate</name>
        <note>ligand shared with subunit alpha</note>
    </ligand>
</feature>
<evidence type="ECO:0000256" key="6">
    <source>
        <dbReference type="ARBA" id="ARBA00022840"/>
    </source>
</evidence>
<feature type="binding site" evidence="10">
    <location>
        <position position="250"/>
    </location>
    <ligand>
        <name>Mg(2+)</name>
        <dbReference type="ChEBI" id="CHEBI:18420"/>
    </ligand>
</feature>
<dbReference type="GO" id="GO:0006104">
    <property type="term" value="P:succinyl-CoA metabolic process"/>
    <property type="evidence" value="ECO:0007669"/>
    <property type="project" value="TreeGrafter"/>
</dbReference>
<keyword evidence="7 10" id="KW-0460">Magnesium</keyword>
<dbReference type="InterPro" id="IPR013650">
    <property type="entry name" value="ATP-grasp_succ-CoA_synth-type"/>
</dbReference>
<feature type="region of interest" description="Disordered" evidence="12">
    <location>
        <begin position="1"/>
        <end position="24"/>
    </location>
</feature>
<comment type="subunit">
    <text evidence="9">Heterodimer of an alpha and a beta subunit. The beta subunit determines specificity for GTP.</text>
</comment>
<dbReference type="GO" id="GO:0005739">
    <property type="term" value="C:mitochondrion"/>
    <property type="evidence" value="ECO:0007669"/>
    <property type="project" value="UniProtKB-SubCell"/>
</dbReference>
<dbReference type="GO" id="GO:0042709">
    <property type="term" value="C:succinate-CoA ligase complex"/>
    <property type="evidence" value="ECO:0007669"/>
    <property type="project" value="TreeGrafter"/>
</dbReference>
<evidence type="ECO:0000256" key="7">
    <source>
        <dbReference type="ARBA" id="ARBA00022842"/>
    </source>
</evidence>
<gene>
    <name evidence="15" type="primary">ABSGL_15334.1 scaffold 16604</name>
</gene>
<dbReference type="Gene3D" id="3.40.50.261">
    <property type="entry name" value="Succinyl-CoA synthetase domains"/>
    <property type="match status" value="1"/>
</dbReference>
<evidence type="ECO:0000256" key="4">
    <source>
        <dbReference type="ARBA" id="ARBA00022723"/>
    </source>
</evidence>
<dbReference type="PROSITE" id="PS01217">
    <property type="entry name" value="SUCCINYL_COA_LIG_3"/>
    <property type="match status" value="1"/>
</dbReference>
<dbReference type="InterPro" id="IPR016102">
    <property type="entry name" value="Succinyl-CoA_synth-like"/>
</dbReference>
<accession>A0A163KNV9</accession>
<keyword evidence="5 10" id="KW-0547">Nucleotide-binding</keyword>
<feature type="binding site" evidence="10">
    <location>
        <position position="236"/>
    </location>
    <ligand>
        <name>Mg(2+)</name>
        <dbReference type="ChEBI" id="CHEBI:18420"/>
    </ligand>
</feature>